<dbReference type="Gene3D" id="2.40.30.240">
    <property type="match status" value="1"/>
</dbReference>
<reference evidence="2" key="1">
    <citation type="submission" date="2018-05" db="EMBL/GenBank/DDBJ databases">
        <authorList>
            <person name="Li X."/>
        </authorList>
    </citation>
    <scope>NUCLEOTIDE SEQUENCE [LARGE SCALE GENOMIC DNA]</scope>
    <source>
        <strain evidence="2">LX32</strain>
    </source>
</reference>
<dbReference type="AlphaFoldDB" id="A0A328AJW4"/>
<comment type="caution">
    <text evidence="1">The sequence shown here is derived from an EMBL/GenBank/DDBJ whole genome shotgun (WGS) entry which is preliminary data.</text>
</comment>
<dbReference type="OrthoDB" id="1867599at2"/>
<organism evidence="1 2">
    <name type="scientific">Phenylobacterium soli</name>
    <dbReference type="NCBI Taxonomy" id="2170551"/>
    <lineage>
        <taxon>Bacteria</taxon>
        <taxon>Pseudomonadati</taxon>
        <taxon>Pseudomonadota</taxon>
        <taxon>Alphaproteobacteria</taxon>
        <taxon>Caulobacterales</taxon>
        <taxon>Caulobacteraceae</taxon>
        <taxon>Phenylobacterium</taxon>
    </lineage>
</organism>
<dbReference type="RefSeq" id="WP_111528639.1">
    <property type="nucleotide sequence ID" value="NZ_JBHRSG010000004.1"/>
</dbReference>
<proteinExistence type="predicted"/>
<dbReference type="Pfam" id="PF11651">
    <property type="entry name" value="P22_CoatProtein"/>
    <property type="match status" value="1"/>
</dbReference>
<evidence type="ECO:0008006" key="3">
    <source>
        <dbReference type="Google" id="ProtNLM"/>
    </source>
</evidence>
<keyword evidence="2" id="KW-1185">Reference proteome</keyword>
<protein>
    <recommendedName>
        <fullName evidence="3">P22 coat-protein 5 family protein</fullName>
    </recommendedName>
</protein>
<name>A0A328AJW4_9CAUL</name>
<sequence length="392" mass="41733">MANAILTPTAVTREALRVLHQKLNFVGSITREYDDSFARQGAKVGDTLKVRLPNQYVVRSGPTLAAQDTTETSVDLKVQTQKGVDLNFTSIDLTLSLDEFSDRILEPAMSVLAANIEADAMSMYKDVYNQVNNQGAAATFAKVLQGRKILVDNLAPLAGRTCNLNTQDNVDLVDALKGLFNDQSSIGKQNREGFMGRTAGFDFMENTLWPAHPRGAANGAYVVNGAGQTGSSLTVGTGAGAAVRGDVFTIAGVFRVHPETKQATSALQQFTLTADYAGGAGALQISPAIVTSGPMQNVSAAPANAAAITFAGVASTAHGISMAYQKGAFAFASADMVMPRGVDFAAREVFDGVSMRIVRQYDINNDKFPCRLDVLYGYKTIRPQLACRLANN</sequence>
<dbReference type="EMBL" id="QFYQ01000001">
    <property type="protein sequence ID" value="RAK54889.1"/>
    <property type="molecule type" value="Genomic_DNA"/>
</dbReference>
<evidence type="ECO:0000313" key="2">
    <source>
        <dbReference type="Proteomes" id="UP000249254"/>
    </source>
</evidence>
<accession>A0A328AJW4</accession>
<dbReference type="Proteomes" id="UP000249254">
    <property type="component" value="Unassembled WGS sequence"/>
</dbReference>
<evidence type="ECO:0000313" key="1">
    <source>
        <dbReference type="EMBL" id="RAK54889.1"/>
    </source>
</evidence>
<gene>
    <name evidence="1" type="ORF">DJ017_10300</name>
</gene>
<dbReference type="InterPro" id="IPR024659">
    <property type="entry name" value="Phage_coat_Gp5"/>
</dbReference>